<dbReference type="InterPro" id="IPR011761">
    <property type="entry name" value="ATP-grasp"/>
</dbReference>
<dbReference type="Proteomes" id="UP001596157">
    <property type="component" value="Unassembled WGS sequence"/>
</dbReference>
<dbReference type="PANTHER" id="PTHR21621">
    <property type="entry name" value="RIBOSOMAL PROTEIN S6 MODIFICATION PROTEIN"/>
    <property type="match status" value="1"/>
</dbReference>
<dbReference type="Pfam" id="PF21068">
    <property type="entry name" value="ATPgraspMvdD"/>
    <property type="match status" value="1"/>
</dbReference>
<organism evidence="3 4">
    <name type="scientific">Actinokineospora guangxiensis</name>
    <dbReference type="NCBI Taxonomy" id="1490288"/>
    <lineage>
        <taxon>Bacteria</taxon>
        <taxon>Bacillati</taxon>
        <taxon>Actinomycetota</taxon>
        <taxon>Actinomycetes</taxon>
        <taxon>Pseudonocardiales</taxon>
        <taxon>Pseudonocardiaceae</taxon>
        <taxon>Actinokineospora</taxon>
    </lineage>
</organism>
<dbReference type="PANTHER" id="PTHR21621:SF0">
    <property type="entry name" value="BETA-CITRYLGLUTAMATE SYNTHASE B-RELATED"/>
    <property type="match status" value="1"/>
</dbReference>
<reference evidence="4" key="1">
    <citation type="journal article" date="2019" name="Int. J. Syst. Evol. Microbiol.">
        <title>The Global Catalogue of Microorganisms (GCM) 10K type strain sequencing project: providing services to taxonomists for standard genome sequencing and annotation.</title>
        <authorList>
            <consortium name="The Broad Institute Genomics Platform"/>
            <consortium name="The Broad Institute Genome Sequencing Center for Infectious Disease"/>
            <person name="Wu L."/>
            <person name="Ma J."/>
        </authorList>
    </citation>
    <scope>NUCLEOTIDE SEQUENCE [LARGE SCALE GENOMIC DNA]</scope>
    <source>
        <strain evidence="4">CCUG 59778</strain>
    </source>
</reference>
<proteinExistence type="predicted"/>
<keyword evidence="1" id="KW-0547">Nucleotide-binding</keyword>
<evidence type="ECO:0000256" key="1">
    <source>
        <dbReference type="PROSITE-ProRule" id="PRU00409"/>
    </source>
</evidence>
<evidence type="ECO:0000313" key="4">
    <source>
        <dbReference type="Proteomes" id="UP001596157"/>
    </source>
</evidence>
<dbReference type="PROSITE" id="PS50975">
    <property type="entry name" value="ATP_GRASP"/>
    <property type="match status" value="1"/>
</dbReference>
<name>A0ABW0EUI8_9PSEU</name>
<gene>
    <name evidence="3" type="ORF">ACFPM7_23615</name>
</gene>
<dbReference type="SUPFAM" id="SSF56059">
    <property type="entry name" value="Glutathione synthetase ATP-binding domain-like"/>
    <property type="match status" value="1"/>
</dbReference>
<keyword evidence="1" id="KW-0067">ATP-binding</keyword>
<evidence type="ECO:0000259" key="2">
    <source>
        <dbReference type="PROSITE" id="PS50975"/>
    </source>
</evidence>
<accession>A0ABW0EUI8</accession>
<dbReference type="Gene3D" id="3.30.470.20">
    <property type="entry name" value="ATP-grasp fold, B domain"/>
    <property type="match status" value="1"/>
</dbReference>
<sequence length="332" mass="36337">MIIVFTSQRDTHSDVVVSRLTAAGADVVRVNTEELPGEADFRLRLGGSGWSGEVALRLGGRRVEPERVRSVWVRRPSKWGPSPRLLPWEAAFATAETRDAVLGLWSSMPCLWMSRPGDIEAASWKVEQLSRAGAAGFAVPKTLVTTDPDELRRFYDECAGAVVVKTFTGGASAQAAAAADPGRDIPHVGLSTTLVTPEVLARADLLRHSPVLVQQQVPKRVDLRVTVVGEEVYTAEIHSQELAATRVDCRRFDLPVRYAAATLPDEVAERCVRFVRGYGLEFGALDMVETPEGDHVFLENNPVGQFLHVEQRAPELRITDAVVSRLMRGAHG</sequence>
<evidence type="ECO:0000313" key="3">
    <source>
        <dbReference type="EMBL" id="MFC5290053.1"/>
    </source>
</evidence>
<protein>
    <submittedName>
        <fullName evidence="3">MvdC/MvdD family ATP grasp protein</fullName>
    </submittedName>
</protein>
<keyword evidence="4" id="KW-1185">Reference proteome</keyword>
<dbReference type="InterPro" id="IPR048936">
    <property type="entry name" value="MvdD-like_ATPgrasp"/>
</dbReference>
<dbReference type="RefSeq" id="WP_378249925.1">
    <property type="nucleotide sequence ID" value="NZ_JBHSKF010000014.1"/>
</dbReference>
<comment type="caution">
    <text evidence="3">The sequence shown here is derived from an EMBL/GenBank/DDBJ whole genome shotgun (WGS) entry which is preliminary data.</text>
</comment>
<dbReference type="EMBL" id="JBHSKF010000014">
    <property type="protein sequence ID" value="MFC5290053.1"/>
    <property type="molecule type" value="Genomic_DNA"/>
</dbReference>
<feature type="domain" description="ATP-grasp" evidence="2">
    <location>
        <begin position="129"/>
        <end position="327"/>
    </location>
</feature>